<sequence length="318" mass="34038">MQFQNLSPALCRFSALFALALTACGGGGGGTPEFVAPRYDLVFDSTGADGIGRLYRVDGSTGQVTAVAGATPGYRPAADPQGRRLVFSARASEDPQARYTLRLLDLGSGVQTRLSADDLANEVEASFAADGERLIYTSDRDGDGDIVLARLAGTQFNVLRNLTPPIAPPPDEDRTPAWSPDGSKIVFTAYRGGNPAIWIMQVNGDNPWQITASGNWGDYSPSWSPDGSRVAFQRVDTVDGVVRSRIGWVATTGGNVTFLDFPGSVYDPRYSPDGKYLAFWAKTNDGGDLYIATPDGQVVKRLGTNGADRHPAWIRVNP</sequence>
<evidence type="ECO:0000313" key="3">
    <source>
        <dbReference type="EMBL" id="NML26123.1"/>
    </source>
</evidence>
<accession>A0A848G6U5</accession>
<comment type="caution">
    <text evidence="3">The sequence shown here is derived from an EMBL/GenBank/DDBJ whole genome shotgun (WGS) entry which is preliminary data.</text>
</comment>
<dbReference type="PANTHER" id="PTHR36842">
    <property type="entry name" value="PROTEIN TOLB HOMOLOG"/>
    <property type="match status" value="1"/>
</dbReference>
<evidence type="ECO:0000256" key="2">
    <source>
        <dbReference type="SAM" id="SignalP"/>
    </source>
</evidence>
<dbReference type="EMBL" id="JABBGA010000006">
    <property type="protein sequence ID" value="NML26123.1"/>
    <property type="molecule type" value="Genomic_DNA"/>
</dbReference>
<feature type="signal peptide" evidence="2">
    <location>
        <begin position="1"/>
        <end position="20"/>
    </location>
</feature>
<protein>
    <recommendedName>
        <fullName evidence="5">TolB protein</fullName>
    </recommendedName>
</protein>
<comment type="similarity">
    <text evidence="1">Belongs to the TolB family.</text>
</comment>
<dbReference type="InterPro" id="IPR011659">
    <property type="entry name" value="WD40"/>
</dbReference>
<dbReference type="Pfam" id="PF07676">
    <property type="entry name" value="PD40"/>
    <property type="match status" value="4"/>
</dbReference>
<evidence type="ECO:0000313" key="4">
    <source>
        <dbReference type="Proteomes" id="UP000580043"/>
    </source>
</evidence>
<proteinExistence type="inferred from homology"/>
<keyword evidence="4" id="KW-1185">Reference proteome</keyword>
<evidence type="ECO:0000256" key="1">
    <source>
        <dbReference type="ARBA" id="ARBA00009820"/>
    </source>
</evidence>
<keyword evidence="2" id="KW-0732">Signal</keyword>
<reference evidence="3 4" key="1">
    <citation type="submission" date="2020-04" db="EMBL/GenBank/DDBJ databases">
        <title>Zoogloea sp. G-4-1-14 isolated from soil.</title>
        <authorList>
            <person name="Dahal R.H."/>
        </authorList>
    </citation>
    <scope>NUCLEOTIDE SEQUENCE [LARGE SCALE GENOMIC DNA]</scope>
    <source>
        <strain evidence="3 4">G-4-1-14</strain>
    </source>
</reference>
<dbReference type="InterPro" id="IPR011042">
    <property type="entry name" value="6-blade_b-propeller_TolB-like"/>
</dbReference>
<dbReference type="RefSeq" id="WP_169145661.1">
    <property type="nucleotide sequence ID" value="NZ_JABBGA010000006.1"/>
</dbReference>
<dbReference type="PANTHER" id="PTHR36842:SF1">
    <property type="entry name" value="PROTEIN TOLB"/>
    <property type="match status" value="1"/>
</dbReference>
<dbReference type="Gene3D" id="2.120.10.30">
    <property type="entry name" value="TolB, C-terminal domain"/>
    <property type="match status" value="3"/>
</dbReference>
<evidence type="ECO:0008006" key="5">
    <source>
        <dbReference type="Google" id="ProtNLM"/>
    </source>
</evidence>
<gene>
    <name evidence="3" type="ORF">HHL15_10250</name>
</gene>
<dbReference type="Proteomes" id="UP000580043">
    <property type="component" value="Unassembled WGS sequence"/>
</dbReference>
<feature type="chain" id="PRO_5032766845" description="TolB protein" evidence="2">
    <location>
        <begin position="21"/>
        <end position="318"/>
    </location>
</feature>
<dbReference type="SUPFAM" id="SSF82171">
    <property type="entry name" value="DPP6 N-terminal domain-like"/>
    <property type="match status" value="1"/>
</dbReference>
<name>A0A848G6U5_9RHOO</name>
<organism evidence="3 4">
    <name type="scientific">Zoogloea dura</name>
    <dbReference type="NCBI Taxonomy" id="2728840"/>
    <lineage>
        <taxon>Bacteria</taxon>
        <taxon>Pseudomonadati</taxon>
        <taxon>Pseudomonadota</taxon>
        <taxon>Betaproteobacteria</taxon>
        <taxon>Rhodocyclales</taxon>
        <taxon>Zoogloeaceae</taxon>
        <taxon>Zoogloea</taxon>
    </lineage>
</organism>
<dbReference type="AlphaFoldDB" id="A0A848G6U5"/>